<dbReference type="AlphaFoldDB" id="A0A0D6PB39"/>
<keyword evidence="3" id="KW-1185">Reference proteome</keyword>
<dbReference type="OrthoDB" id="9805728at2"/>
<dbReference type="InterPro" id="IPR036866">
    <property type="entry name" value="RibonucZ/Hydroxyglut_hydro"/>
</dbReference>
<organism evidence="2 3">
    <name type="scientific">Acidocella aminolytica 101 = DSM 11237</name>
    <dbReference type="NCBI Taxonomy" id="1120923"/>
    <lineage>
        <taxon>Bacteria</taxon>
        <taxon>Pseudomonadati</taxon>
        <taxon>Pseudomonadota</taxon>
        <taxon>Alphaproteobacteria</taxon>
        <taxon>Acetobacterales</taxon>
        <taxon>Acidocellaceae</taxon>
        <taxon>Acidocella</taxon>
    </lineage>
</organism>
<sequence>MWVDKADPSHFDGDRFFNPEPARHPDKTRRSGFLKLLQARLRRDQVAWAPWPAFIENTAYPPPEPGTPSVTWIGHSSFLLCLEGLTLLTDPVFSERCSPVGFAGPKRVRPPGLSIEALPKIDLILLSHNHYDHMDIPSLRLIRQRFPAVHIVTSLGNRAFLMRQRLPGATELDWWGTTTVHGAHITATPARHFAARTLWDRNKTLWAGFMLNHHGRKIYFAGDSGYTRFFSEIHHRLGAPDFALLPIGAYEPREVMATVHMDPREAVQAFKDLRAQRAVGMHFGTFQLTGEPIDAPVAELAVAREAADILPERFFTLDVGQTAQL</sequence>
<dbReference type="Gene3D" id="3.60.15.10">
    <property type="entry name" value="Ribonuclease Z/Hydroxyacylglutathione hydrolase-like"/>
    <property type="match status" value="1"/>
</dbReference>
<dbReference type="PANTHER" id="PTHR15032">
    <property type="entry name" value="N-ACYL-PHOSPHATIDYLETHANOLAMINE-HYDROLYZING PHOSPHOLIPASE D"/>
    <property type="match status" value="1"/>
</dbReference>
<proteinExistence type="predicted"/>
<dbReference type="PANTHER" id="PTHR15032:SF4">
    <property type="entry name" value="N-ACYL-PHOSPHATIDYLETHANOLAMINE-HYDROLYZING PHOSPHOLIPASE D"/>
    <property type="match status" value="1"/>
</dbReference>
<protein>
    <submittedName>
        <fullName evidence="2">Outer membrane protein</fullName>
    </submittedName>
</protein>
<evidence type="ECO:0000313" key="3">
    <source>
        <dbReference type="Proteomes" id="UP000032668"/>
    </source>
</evidence>
<dbReference type="GO" id="GO:0005737">
    <property type="term" value="C:cytoplasm"/>
    <property type="evidence" value="ECO:0007669"/>
    <property type="project" value="TreeGrafter"/>
</dbReference>
<evidence type="ECO:0000259" key="1">
    <source>
        <dbReference type="Pfam" id="PF12706"/>
    </source>
</evidence>
<dbReference type="EMBL" id="BANC01000001">
    <property type="protein sequence ID" value="GAN78576.1"/>
    <property type="molecule type" value="Genomic_DNA"/>
</dbReference>
<evidence type="ECO:0000313" key="2">
    <source>
        <dbReference type="EMBL" id="GAN78576.1"/>
    </source>
</evidence>
<name>A0A0D6PB39_9PROT</name>
<comment type="caution">
    <text evidence="2">The sequence shown here is derived from an EMBL/GenBank/DDBJ whole genome shotgun (WGS) entry which is preliminary data.</text>
</comment>
<dbReference type="Pfam" id="PF12706">
    <property type="entry name" value="Lactamase_B_2"/>
    <property type="match status" value="1"/>
</dbReference>
<dbReference type="SUPFAM" id="SSF56281">
    <property type="entry name" value="Metallo-hydrolase/oxidoreductase"/>
    <property type="match status" value="1"/>
</dbReference>
<dbReference type="InterPro" id="IPR001279">
    <property type="entry name" value="Metallo-B-lactamas"/>
</dbReference>
<dbReference type="RefSeq" id="WP_048877074.1">
    <property type="nucleotide sequence ID" value="NZ_BAPR01000256.1"/>
</dbReference>
<feature type="domain" description="Metallo-beta-lactamase" evidence="1">
    <location>
        <begin position="87"/>
        <end position="283"/>
    </location>
</feature>
<dbReference type="Proteomes" id="UP000032668">
    <property type="component" value="Unassembled WGS sequence"/>
</dbReference>
<gene>
    <name evidence="2" type="ORF">Aam_001_008</name>
</gene>
<accession>A0A0D6PB39</accession>
<dbReference type="STRING" id="1120923.SAMN02746095_03325"/>
<reference evidence="2 3" key="1">
    <citation type="submission" date="2012-11" db="EMBL/GenBank/DDBJ databases">
        <title>Whole genome sequence of Acidocella aminolytica 101 = DSM 11237.</title>
        <authorList>
            <person name="Azuma Y."/>
            <person name="Higashiura N."/>
            <person name="Hirakawa H."/>
            <person name="Matsushita K."/>
        </authorList>
    </citation>
    <scope>NUCLEOTIDE SEQUENCE [LARGE SCALE GENOMIC DNA]</scope>
    <source>
        <strain evidence="3">101 / DSM 11237</strain>
    </source>
</reference>